<feature type="domain" description="Reverse transcriptase" evidence="6">
    <location>
        <begin position="515"/>
        <end position="794"/>
    </location>
</feature>
<dbReference type="InterPro" id="IPR043128">
    <property type="entry name" value="Rev_trsase/Diguanyl_cyclase"/>
</dbReference>
<evidence type="ECO:0000313" key="7">
    <source>
        <dbReference type="Ensembl" id="ENSHHUP00000027223.1"/>
    </source>
</evidence>
<dbReference type="SMART" id="SM00355">
    <property type="entry name" value="ZnF_C2H2"/>
    <property type="match status" value="2"/>
</dbReference>
<comment type="similarity">
    <text evidence="1">Belongs to the beta type-B retroviral polymerase family. HERV class-II K(HML-2) pol subfamily.</text>
</comment>
<reference evidence="8" key="1">
    <citation type="submission" date="2018-06" db="EMBL/GenBank/DDBJ databases">
        <title>Genome assembly of Danube salmon.</title>
        <authorList>
            <person name="Macqueen D.J."/>
            <person name="Gundappa M.K."/>
        </authorList>
    </citation>
    <scope>NUCLEOTIDE SEQUENCE [LARGE SCALE GENOMIC DNA]</scope>
</reference>
<evidence type="ECO:0000259" key="6">
    <source>
        <dbReference type="PROSITE" id="PS50878"/>
    </source>
</evidence>
<reference evidence="7" key="2">
    <citation type="submission" date="2025-08" db="UniProtKB">
        <authorList>
            <consortium name="Ensembl"/>
        </authorList>
    </citation>
    <scope>IDENTIFICATION</scope>
</reference>
<dbReference type="Pfam" id="PF00078">
    <property type="entry name" value="RVT_1"/>
    <property type="match status" value="1"/>
</dbReference>
<protein>
    <recommendedName>
        <fullName evidence="2">ribonuclease H</fullName>
        <ecNumber evidence="2">3.1.26.4</ecNumber>
    </recommendedName>
</protein>
<evidence type="ECO:0000259" key="5">
    <source>
        <dbReference type="PROSITE" id="PS50157"/>
    </source>
</evidence>
<keyword evidence="3" id="KW-0863">Zinc-finger</keyword>
<evidence type="ECO:0000256" key="2">
    <source>
        <dbReference type="ARBA" id="ARBA00012180"/>
    </source>
</evidence>
<dbReference type="PROSITE" id="PS00028">
    <property type="entry name" value="ZINC_FINGER_C2H2_1"/>
    <property type="match status" value="1"/>
</dbReference>
<keyword evidence="3" id="KW-0479">Metal-binding</keyword>
<dbReference type="PROSITE" id="PS50157">
    <property type="entry name" value="ZINC_FINGER_C2H2_2"/>
    <property type="match status" value="1"/>
</dbReference>
<dbReference type="InterPro" id="IPR043502">
    <property type="entry name" value="DNA/RNA_pol_sf"/>
</dbReference>
<dbReference type="GeneTree" id="ENSGT00400000024060"/>
<feature type="region of interest" description="Disordered" evidence="4">
    <location>
        <begin position="947"/>
        <end position="978"/>
    </location>
</feature>
<dbReference type="PROSITE" id="PS50878">
    <property type="entry name" value="RT_POL"/>
    <property type="match status" value="1"/>
</dbReference>
<dbReference type="Ensembl" id="ENSHHUT00000028304.1">
    <property type="protein sequence ID" value="ENSHHUP00000027223.1"/>
    <property type="gene ID" value="ENSHHUG00000017267.1"/>
</dbReference>
<dbReference type="AlphaFoldDB" id="A0A4W5LMV1"/>
<evidence type="ECO:0000256" key="1">
    <source>
        <dbReference type="ARBA" id="ARBA00010879"/>
    </source>
</evidence>
<evidence type="ECO:0000256" key="4">
    <source>
        <dbReference type="SAM" id="MobiDB-lite"/>
    </source>
</evidence>
<dbReference type="CDD" id="cd01650">
    <property type="entry name" value="RT_nLTR_like"/>
    <property type="match status" value="1"/>
</dbReference>
<dbReference type="GO" id="GO:0008270">
    <property type="term" value="F:zinc ion binding"/>
    <property type="evidence" value="ECO:0007669"/>
    <property type="project" value="UniProtKB-KW"/>
</dbReference>
<feature type="region of interest" description="Disordered" evidence="4">
    <location>
        <begin position="1"/>
        <end position="109"/>
    </location>
</feature>
<evidence type="ECO:0000256" key="3">
    <source>
        <dbReference type="PROSITE-ProRule" id="PRU00042"/>
    </source>
</evidence>
<dbReference type="Proteomes" id="UP000314982">
    <property type="component" value="Unassembled WGS sequence"/>
</dbReference>
<dbReference type="GO" id="GO:0004523">
    <property type="term" value="F:RNA-DNA hybrid ribonuclease activity"/>
    <property type="evidence" value="ECO:0007669"/>
    <property type="project" value="UniProtKB-EC"/>
</dbReference>
<evidence type="ECO:0000313" key="8">
    <source>
        <dbReference type="Proteomes" id="UP000314982"/>
    </source>
</evidence>
<feature type="compositionally biased region" description="Basic and acidic residues" evidence="4">
    <location>
        <begin position="58"/>
        <end position="94"/>
    </location>
</feature>
<feature type="domain" description="C2H2-type" evidence="5">
    <location>
        <begin position="195"/>
        <end position="218"/>
    </location>
</feature>
<dbReference type="Gene3D" id="3.30.70.270">
    <property type="match status" value="1"/>
</dbReference>
<name>A0A4W5LMV1_9TELE</name>
<dbReference type="EC" id="3.1.26.4" evidence="2"/>
<keyword evidence="8" id="KW-1185">Reference proteome</keyword>
<feature type="compositionally biased region" description="Polar residues" evidence="4">
    <location>
        <begin position="32"/>
        <end position="51"/>
    </location>
</feature>
<dbReference type="PANTHER" id="PTHR19446">
    <property type="entry name" value="REVERSE TRANSCRIPTASES"/>
    <property type="match status" value="1"/>
</dbReference>
<organism evidence="7 8">
    <name type="scientific">Hucho hucho</name>
    <name type="common">huchen</name>
    <dbReference type="NCBI Taxonomy" id="62062"/>
    <lineage>
        <taxon>Eukaryota</taxon>
        <taxon>Metazoa</taxon>
        <taxon>Chordata</taxon>
        <taxon>Craniata</taxon>
        <taxon>Vertebrata</taxon>
        <taxon>Euteleostomi</taxon>
        <taxon>Actinopterygii</taxon>
        <taxon>Neopterygii</taxon>
        <taxon>Teleostei</taxon>
        <taxon>Protacanthopterygii</taxon>
        <taxon>Salmoniformes</taxon>
        <taxon>Salmonidae</taxon>
        <taxon>Salmoninae</taxon>
        <taxon>Hucho</taxon>
    </lineage>
</organism>
<dbReference type="InterPro" id="IPR013087">
    <property type="entry name" value="Znf_C2H2_type"/>
</dbReference>
<dbReference type="STRING" id="62062.ENSHHUP00000027223"/>
<proteinExistence type="inferred from homology"/>
<accession>A0A4W5LMV1</accession>
<keyword evidence="3" id="KW-0862">Zinc</keyword>
<dbReference type="InterPro" id="IPR000477">
    <property type="entry name" value="RT_dom"/>
</dbReference>
<dbReference type="SUPFAM" id="SSF56672">
    <property type="entry name" value="DNA/RNA polymerases"/>
    <property type="match status" value="1"/>
</dbReference>
<reference evidence="7" key="3">
    <citation type="submission" date="2025-09" db="UniProtKB">
        <authorList>
            <consortium name="Ensembl"/>
        </authorList>
    </citation>
    <scope>IDENTIFICATION</scope>
</reference>
<feature type="compositionally biased region" description="Basic and acidic residues" evidence="4">
    <location>
        <begin position="951"/>
        <end position="964"/>
    </location>
</feature>
<sequence length="1233" mass="137184">MNSKSLPPRGDQPGSTKVAPTVGVSGHRQVQRPGSITALSPGSPDSSNYGTATRKGIPKGEHDRKETGNSTRAHGERGGEDEVSWETEKKERPSGRKRKRLDRERVSARENRKADEKCEVCITIPSENLQCVICGAVAKSTYRLVGHLNSEHKKVKLIYKCMKCGRESEKRHSIACHAPKCKGPQNSPAGKIKIFACQACPRKFATANGLAQHVRHNHRDLCNRERIQQETKRECSRKAGKKWTPGEVRALRKLNTKYGSEQSPARLIAEGLGTNTSSEQVRYKRRRLKLEQAKGGTDKEWEDVIAGLVKPADPPLTIVGLSDTLRKEMQKAIERPEAGKKGEEEDGNGEMVGDLERVAANMVEEMGCKRKKRKARWRRADEGGVRKRPKWVIKRRAKMVKFRQYQELFKKNKGRLGEMIMDGSGKTECEIPIEAIEESYKALWGGVVEFRGLGQFSSSNKADNSKLGGLISPNEVKEKLSAIKKGSAAGPDGIRKEKLLSWDPEGVKLAQIFSSWLASGRIPEVFKQGRTTLLPKTLNKDDLLTVSGWRPITIGSMVLRLFSKIITGRLEGACMICPRQRGFIAAPGCAENLMILNGILSQSKKERVDLAIVFIDFAKAFDSVSHEHLMYVLRERELDEHMIGLIEDSYKGVHTQIEMKGVSTNPIEMKKGVKQGDPMSPLLFNLAIDPLLQQLELNGEGYAFKGQNITTLAFADDLVLMSGSWAGMQQNIKIVEVFCKLSGLRVQPKKCHGFMIRSGSTAFTINNCQAWTIGGEKLHLIDPEKSEKYLGMKVNPWLGVAKPEAMEQITEWAKKIGTAPLKPSQKVEMFNSYAIPRLVYGMNHGDVGTTKLAAIDRVIKTTIKRWLHLPMSTCDGLLYARGRDGGLCITKLASVVPAMQVRRTYALSLSSDPLVREVTAYSVPQGEYAKLWLRAGGEQDQTPILGGQLATEEKGTDKAGRGGNDDGSVPRRTQSCKKPSNWRLREFEGWAALPVQGTGIEMFLNDGTSNGWLADPAKVCFNQRQYMAALQVRANVYPTREALARGRNKTEAKCRRCDHKLETVSHILGQCNSVKAARIRRHDLICELLTGEAVKCGWTVSKEVKVKTPEGRLRIPDLVMVKGDKGVIVDVTVRFERNEDSLEKGRKEKVEKYLPIAPLIAEQFRLRRVLVYGFPMGARGKWPTSNFEVLKTLGVSRARSARFASLASRRALLYSLDILKAFGLECSIGREEG</sequence>